<proteinExistence type="predicted"/>
<dbReference type="Gene3D" id="3.40.630.30">
    <property type="match status" value="1"/>
</dbReference>
<evidence type="ECO:0000313" key="5">
    <source>
        <dbReference type="Proteomes" id="UP000462435"/>
    </source>
</evidence>
<dbReference type="AlphaFoldDB" id="A0A7V8FYI5"/>
<evidence type="ECO:0000313" key="4">
    <source>
        <dbReference type="EMBL" id="KAF1046054.1"/>
    </source>
</evidence>
<dbReference type="Pfam" id="PF00583">
    <property type="entry name" value="Acetyltransf_1"/>
    <property type="match status" value="1"/>
</dbReference>
<dbReference type="Proteomes" id="UP000462435">
    <property type="component" value="Unassembled WGS sequence"/>
</dbReference>
<feature type="domain" description="N-acetyltransferase" evidence="3">
    <location>
        <begin position="9"/>
        <end position="159"/>
    </location>
</feature>
<keyword evidence="1 4" id="KW-0808">Transferase</keyword>
<dbReference type="PROSITE" id="PS51186">
    <property type="entry name" value="GNAT"/>
    <property type="match status" value="1"/>
</dbReference>
<evidence type="ECO:0000259" key="3">
    <source>
        <dbReference type="PROSITE" id="PS51186"/>
    </source>
</evidence>
<dbReference type="PANTHER" id="PTHR43877">
    <property type="entry name" value="AMINOALKYLPHOSPHONATE N-ACETYLTRANSFERASE-RELATED-RELATED"/>
    <property type="match status" value="1"/>
</dbReference>
<dbReference type="PANTHER" id="PTHR43877:SF2">
    <property type="entry name" value="AMINOALKYLPHOSPHONATE N-ACETYLTRANSFERASE-RELATED"/>
    <property type="match status" value="1"/>
</dbReference>
<accession>A0A7V8FYI5</accession>
<name>A0A7V8FYI5_9BURK</name>
<reference evidence="5" key="1">
    <citation type="journal article" date="2020" name="MBio">
        <title>Horizontal gene transfer to a defensive symbiont with a reduced genome amongst a multipartite beetle microbiome.</title>
        <authorList>
            <person name="Waterworth S.C."/>
            <person name="Florez L.V."/>
            <person name="Rees E.R."/>
            <person name="Hertweck C."/>
            <person name="Kaltenpoth M."/>
            <person name="Kwan J.C."/>
        </authorList>
    </citation>
    <scope>NUCLEOTIDE SEQUENCE [LARGE SCALE GENOMIC DNA]</scope>
</reference>
<dbReference type="InterPro" id="IPR050832">
    <property type="entry name" value="Bact_Acetyltransf"/>
</dbReference>
<dbReference type="CDD" id="cd04301">
    <property type="entry name" value="NAT_SF"/>
    <property type="match status" value="1"/>
</dbReference>
<dbReference type="InterPro" id="IPR016181">
    <property type="entry name" value="Acyl_CoA_acyltransferase"/>
</dbReference>
<comment type="caution">
    <text evidence="4">The sequence shown here is derived from an EMBL/GenBank/DDBJ whole genome shotgun (WGS) entry which is preliminary data.</text>
</comment>
<evidence type="ECO:0000256" key="1">
    <source>
        <dbReference type="ARBA" id="ARBA00022679"/>
    </source>
</evidence>
<gene>
    <name evidence="4" type="primary">mshD</name>
    <name evidence="4" type="ORF">GAK35_01168</name>
</gene>
<dbReference type="EMBL" id="WNDX01000024">
    <property type="protein sequence ID" value="KAF1046054.1"/>
    <property type="molecule type" value="Genomic_DNA"/>
</dbReference>
<organism evidence="4 5">
    <name type="scientific">Herbaspirillum frisingense</name>
    <dbReference type="NCBI Taxonomy" id="92645"/>
    <lineage>
        <taxon>Bacteria</taxon>
        <taxon>Pseudomonadati</taxon>
        <taxon>Pseudomonadota</taxon>
        <taxon>Betaproteobacteria</taxon>
        <taxon>Burkholderiales</taxon>
        <taxon>Oxalobacteraceae</taxon>
        <taxon>Herbaspirillum</taxon>
    </lineage>
</organism>
<protein>
    <submittedName>
        <fullName evidence="4">Mycothiol acetyltransferase</fullName>
    </submittedName>
</protein>
<dbReference type="InterPro" id="IPR000182">
    <property type="entry name" value="GNAT_dom"/>
</dbReference>
<dbReference type="GO" id="GO:0016747">
    <property type="term" value="F:acyltransferase activity, transferring groups other than amino-acyl groups"/>
    <property type="evidence" value="ECO:0007669"/>
    <property type="project" value="InterPro"/>
</dbReference>
<dbReference type="SUPFAM" id="SSF55729">
    <property type="entry name" value="Acyl-CoA N-acyltransferases (Nat)"/>
    <property type="match status" value="1"/>
</dbReference>
<sequence length="159" mass="17907">MKDKKMSTAVCRAALAQDLDQLAALFDGYRMFYDLPGDLALSRRYLTARMAARESQIFVSVADDGRLTGFCQLYPGFCSLEAARIYTLYDLYVDPAARGSGAGRLLLRAAQDFAREQGAARMDLTTARSNARAQSLYESEGWRRDEVFLAYQWFPETRA</sequence>
<evidence type="ECO:0000256" key="2">
    <source>
        <dbReference type="ARBA" id="ARBA00023315"/>
    </source>
</evidence>
<keyword evidence="2" id="KW-0012">Acyltransferase</keyword>